<dbReference type="Gene3D" id="3.40.50.720">
    <property type="entry name" value="NAD(P)-binding Rossmann-like Domain"/>
    <property type="match status" value="1"/>
</dbReference>
<dbReference type="PROSITE" id="PS00061">
    <property type="entry name" value="ADH_SHORT"/>
    <property type="match status" value="1"/>
</dbReference>
<evidence type="ECO:0000256" key="2">
    <source>
        <dbReference type="ARBA" id="ARBA00022857"/>
    </source>
</evidence>
<comment type="caution">
    <text evidence="5">The sequence shown here is derived from an EMBL/GenBank/DDBJ whole genome shotgun (WGS) entry which is preliminary data.</text>
</comment>
<keyword evidence="2" id="KW-0521">NADP</keyword>
<dbReference type="AlphaFoldDB" id="A0A409VPV4"/>
<dbReference type="SUPFAM" id="SSF51735">
    <property type="entry name" value="NAD(P)-binding Rossmann-fold domains"/>
    <property type="match status" value="1"/>
</dbReference>
<evidence type="ECO:0000256" key="4">
    <source>
        <dbReference type="RuleBase" id="RU000363"/>
    </source>
</evidence>
<dbReference type="InterPro" id="IPR051911">
    <property type="entry name" value="SDR_oxidoreductase"/>
</dbReference>
<dbReference type="PANTHER" id="PTHR43976">
    <property type="entry name" value="SHORT CHAIN DEHYDROGENASE"/>
    <property type="match status" value="1"/>
</dbReference>
<evidence type="ECO:0000313" key="5">
    <source>
        <dbReference type="EMBL" id="PPQ68283.1"/>
    </source>
</evidence>
<dbReference type="InterPro" id="IPR036291">
    <property type="entry name" value="NAD(P)-bd_dom_sf"/>
</dbReference>
<organism evidence="5 6">
    <name type="scientific">Panaeolus cyanescens</name>
    <dbReference type="NCBI Taxonomy" id="181874"/>
    <lineage>
        <taxon>Eukaryota</taxon>
        <taxon>Fungi</taxon>
        <taxon>Dikarya</taxon>
        <taxon>Basidiomycota</taxon>
        <taxon>Agaricomycotina</taxon>
        <taxon>Agaricomycetes</taxon>
        <taxon>Agaricomycetidae</taxon>
        <taxon>Agaricales</taxon>
        <taxon>Agaricineae</taxon>
        <taxon>Galeropsidaceae</taxon>
        <taxon>Panaeolus</taxon>
    </lineage>
</organism>
<proteinExistence type="inferred from homology"/>
<dbReference type="PRINTS" id="PR00080">
    <property type="entry name" value="SDRFAMILY"/>
</dbReference>
<dbReference type="CDD" id="cd05374">
    <property type="entry name" value="17beta-HSD-like_SDR_c"/>
    <property type="match status" value="1"/>
</dbReference>
<gene>
    <name evidence="5" type="ORF">CVT24_005099</name>
</gene>
<dbReference type="GO" id="GO:0016491">
    <property type="term" value="F:oxidoreductase activity"/>
    <property type="evidence" value="ECO:0007669"/>
    <property type="project" value="UniProtKB-KW"/>
</dbReference>
<keyword evidence="6" id="KW-1185">Reference proteome</keyword>
<dbReference type="InParanoid" id="A0A409VPV4"/>
<dbReference type="STRING" id="181874.A0A409VPV4"/>
<protein>
    <recommendedName>
        <fullName evidence="7">NAD(P)-binding protein</fullName>
    </recommendedName>
</protein>
<name>A0A409VPV4_9AGAR</name>
<comment type="similarity">
    <text evidence="1 4">Belongs to the short-chain dehydrogenases/reductases (SDR) family.</text>
</comment>
<sequence>MQSPLVWLITGTSSGLGRELTLEALKRGEKVIATGRGRSISKLADLQEKGADILELDVTAPLATLQEVAKKAIAIHGHVDVLVNNAGYILVGALEENTPEETYDQFNTNVFGALNVTRAFLPYMRERRTGTIVFIGSIGGYKEGPYMGLYCTTKWALRSISLSLHEEIAPLGLRSTCIDFGYFRTNFLQAEQRAPTVARISDYQALTETSEAALHAYNGKQPGNPLEGVRVIVDVIRAEGGAAGKQFPTNLCLGSDCYTVAKQESEKVLARLEEWKDVSCSTDF</sequence>
<dbReference type="Proteomes" id="UP000284842">
    <property type="component" value="Unassembled WGS sequence"/>
</dbReference>
<keyword evidence="3" id="KW-0560">Oxidoreductase</keyword>
<evidence type="ECO:0000256" key="3">
    <source>
        <dbReference type="ARBA" id="ARBA00023002"/>
    </source>
</evidence>
<dbReference type="Pfam" id="PF00106">
    <property type="entry name" value="adh_short"/>
    <property type="match status" value="1"/>
</dbReference>
<evidence type="ECO:0008006" key="7">
    <source>
        <dbReference type="Google" id="ProtNLM"/>
    </source>
</evidence>
<dbReference type="OrthoDB" id="1274115at2759"/>
<reference evidence="5 6" key="1">
    <citation type="journal article" date="2018" name="Evol. Lett.">
        <title>Horizontal gene cluster transfer increased hallucinogenic mushroom diversity.</title>
        <authorList>
            <person name="Reynolds H.T."/>
            <person name="Vijayakumar V."/>
            <person name="Gluck-Thaler E."/>
            <person name="Korotkin H.B."/>
            <person name="Matheny P.B."/>
            <person name="Slot J.C."/>
        </authorList>
    </citation>
    <scope>NUCLEOTIDE SEQUENCE [LARGE SCALE GENOMIC DNA]</scope>
    <source>
        <strain evidence="5 6">2629</strain>
    </source>
</reference>
<evidence type="ECO:0000313" key="6">
    <source>
        <dbReference type="Proteomes" id="UP000284842"/>
    </source>
</evidence>
<dbReference type="InterPro" id="IPR020904">
    <property type="entry name" value="Sc_DH/Rdtase_CS"/>
</dbReference>
<dbReference type="EMBL" id="NHTK01006011">
    <property type="protein sequence ID" value="PPQ68283.1"/>
    <property type="molecule type" value="Genomic_DNA"/>
</dbReference>
<evidence type="ECO:0000256" key="1">
    <source>
        <dbReference type="ARBA" id="ARBA00006484"/>
    </source>
</evidence>
<dbReference type="PRINTS" id="PR00081">
    <property type="entry name" value="GDHRDH"/>
</dbReference>
<dbReference type="InterPro" id="IPR002347">
    <property type="entry name" value="SDR_fam"/>
</dbReference>
<accession>A0A409VPV4</accession>
<dbReference type="PANTHER" id="PTHR43976:SF16">
    <property type="entry name" value="SHORT-CHAIN DEHYDROGENASE_REDUCTASE FAMILY PROTEIN"/>
    <property type="match status" value="1"/>
</dbReference>